<keyword evidence="3 9" id="KW-0812">Transmembrane</keyword>
<dbReference type="Proteomes" id="UP000681722">
    <property type="component" value="Unassembled WGS sequence"/>
</dbReference>
<evidence type="ECO:0000313" key="11">
    <source>
        <dbReference type="EMBL" id="CAF0884203.1"/>
    </source>
</evidence>
<evidence type="ECO:0000256" key="4">
    <source>
        <dbReference type="ARBA" id="ARBA00022989"/>
    </source>
</evidence>
<proteinExistence type="inferred from homology"/>
<dbReference type="InterPro" id="IPR017452">
    <property type="entry name" value="GPCR_Rhodpsn_7TM"/>
</dbReference>
<dbReference type="OrthoDB" id="9046662at2759"/>
<protein>
    <recommendedName>
        <fullName evidence="10">G-protein coupled receptors family 1 profile domain-containing protein</fullName>
    </recommendedName>
</protein>
<dbReference type="GO" id="GO:0004983">
    <property type="term" value="F:neuropeptide Y receptor activity"/>
    <property type="evidence" value="ECO:0007669"/>
    <property type="project" value="InterPro"/>
</dbReference>
<feature type="transmembrane region" description="Helical" evidence="9">
    <location>
        <begin position="97"/>
        <end position="122"/>
    </location>
</feature>
<keyword evidence="7" id="KW-0675">Receptor</keyword>
<dbReference type="GO" id="GO:0043005">
    <property type="term" value="C:neuron projection"/>
    <property type="evidence" value="ECO:0007669"/>
    <property type="project" value="TreeGrafter"/>
</dbReference>
<dbReference type="PANTHER" id="PTHR24235">
    <property type="entry name" value="NEUROPEPTIDE Y RECEPTOR"/>
    <property type="match status" value="1"/>
</dbReference>
<evidence type="ECO:0000256" key="3">
    <source>
        <dbReference type="ARBA" id="ARBA00022692"/>
    </source>
</evidence>
<evidence type="ECO:0000256" key="8">
    <source>
        <dbReference type="ARBA" id="ARBA00023224"/>
    </source>
</evidence>
<comment type="similarity">
    <text evidence="2">Belongs to the G-protein coupled receptor 1 family.</text>
</comment>
<keyword evidence="13" id="KW-1185">Reference proteome</keyword>
<dbReference type="PRINTS" id="PR01012">
    <property type="entry name" value="NRPEPTIDEYR"/>
</dbReference>
<dbReference type="Pfam" id="PF00001">
    <property type="entry name" value="7tm_1"/>
    <property type="match status" value="1"/>
</dbReference>
<evidence type="ECO:0000256" key="7">
    <source>
        <dbReference type="ARBA" id="ARBA00023170"/>
    </source>
</evidence>
<feature type="domain" description="G-protein coupled receptors family 1 profile" evidence="10">
    <location>
        <begin position="76"/>
        <end position="324"/>
    </location>
</feature>
<feature type="transmembrane region" description="Helical" evidence="9">
    <location>
        <begin position="269"/>
        <end position="287"/>
    </location>
</feature>
<evidence type="ECO:0000256" key="5">
    <source>
        <dbReference type="ARBA" id="ARBA00023040"/>
    </source>
</evidence>
<feature type="transmembrane region" description="Helical" evidence="9">
    <location>
        <begin position="307"/>
        <end position="327"/>
    </location>
</feature>
<dbReference type="EMBL" id="CAJNOQ010001294">
    <property type="protein sequence ID" value="CAF0884203.1"/>
    <property type="molecule type" value="Genomic_DNA"/>
</dbReference>
<dbReference type="InterPro" id="IPR000611">
    <property type="entry name" value="NPY_rcpt"/>
</dbReference>
<evidence type="ECO:0000259" key="10">
    <source>
        <dbReference type="PROSITE" id="PS50262"/>
    </source>
</evidence>
<dbReference type="GO" id="GO:0042923">
    <property type="term" value="F:neuropeptide binding"/>
    <property type="evidence" value="ECO:0007669"/>
    <property type="project" value="TreeGrafter"/>
</dbReference>
<keyword evidence="5" id="KW-0297">G-protein coupled receptor</keyword>
<comment type="caution">
    <text evidence="11">The sequence shown here is derived from an EMBL/GenBank/DDBJ whole genome shotgun (WGS) entry which is preliminary data.</text>
</comment>
<feature type="transmembrane region" description="Helical" evidence="9">
    <location>
        <begin position="63"/>
        <end position="85"/>
    </location>
</feature>
<organism evidence="11 13">
    <name type="scientific">Didymodactylos carnosus</name>
    <dbReference type="NCBI Taxonomy" id="1234261"/>
    <lineage>
        <taxon>Eukaryota</taxon>
        <taxon>Metazoa</taxon>
        <taxon>Spiralia</taxon>
        <taxon>Gnathifera</taxon>
        <taxon>Rotifera</taxon>
        <taxon>Eurotatoria</taxon>
        <taxon>Bdelloidea</taxon>
        <taxon>Philodinida</taxon>
        <taxon>Philodinidae</taxon>
        <taxon>Didymodactylos</taxon>
    </lineage>
</organism>
<feature type="transmembrane region" description="Helical" evidence="9">
    <location>
        <begin position="215"/>
        <end position="237"/>
    </location>
</feature>
<dbReference type="Gene3D" id="1.20.1070.10">
    <property type="entry name" value="Rhodopsin 7-helix transmembrane proteins"/>
    <property type="match status" value="1"/>
</dbReference>
<evidence type="ECO:0000256" key="1">
    <source>
        <dbReference type="ARBA" id="ARBA00004141"/>
    </source>
</evidence>
<evidence type="ECO:0000313" key="13">
    <source>
        <dbReference type="Proteomes" id="UP000663829"/>
    </source>
</evidence>
<comment type="subcellular location">
    <subcellularLocation>
        <location evidence="1">Membrane</location>
        <topology evidence="1">Multi-pass membrane protein</topology>
    </subcellularLocation>
</comment>
<dbReference type="SUPFAM" id="SSF81321">
    <property type="entry name" value="Family A G protein-coupled receptor-like"/>
    <property type="match status" value="1"/>
</dbReference>
<dbReference type="EMBL" id="CAJOBC010001294">
    <property type="protein sequence ID" value="CAF3669764.1"/>
    <property type="molecule type" value="Genomic_DNA"/>
</dbReference>
<dbReference type="PRINTS" id="PR00237">
    <property type="entry name" value="GPCRRHODOPSN"/>
</dbReference>
<gene>
    <name evidence="11" type="ORF">GPM918_LOCUS7772</name>
    <name evidence="12" type="ORF">SRO942_LOCUS7772</name>
</gene>
<feature type="transmembrane region" description="Helical" evidence="9">
    <location>
        <begin position="171"/>
        <end position="195"/>
    </location>
</feature>
<feature type="transmembrane region" description="Helical" evidence="9">
    <location>
        <begin position="134"/>
        <end position="159"/>
    </location>
</feature>
<dbReference type="InterPro" id="IPR000276">
    <property type="entry name" value="GPCR_Rhodpsn"/>
</dbReference>
<keyword evidence="4 9" id="KW-1133">Transmembrane helix</keyword>
<dbReference type="PROSITE" id="PS50262">
    <property type="entry name" value="G_PROTEIN_RECEP_F1_2"/>
    <property type="match status" value="1"/>
</dbReference>
<name>A0A813YH51_9BILA</name>
<evidence type="ECO:0000256" key="6">
    <source>
        <dbReference type="ARBA" id="ARBA00023136"/>
    </source>
</evidence>
<dbReference type="Proteomes" id="UP000663829">
    <property type="component" value="Unassembled WGS sequence"/>
</dbReference>
<dbReference type="AlphaFoldDB" id="A0A813YH51"/>
<dbReference type="SMART" id="SM01381">
    <property type="entry name" value="7TM_GPCR_Srsx"/>
    <property type="match status" value="1"/>
</dbReference>
<evidence type="ECO:0000256" key="2">
    <source>
        <dbReference type="ARBA" id="ARBA00010663"/>
    </source>
</evidence>
<dbReference type="CDD" id="cd15203">
    <property type="entry name" value="7tmA_NPYR-like"/>
    <property type="match status" value="1"/>
</dbReference>
<evidence type="ECO:0000313" key="12">
    <source>
        <dbReference type="EMBL" id="CAF3669764.1"/>
    </source>
</evidence>
<evidence type="ECO:0000256" key="9">
    <source>
        <dbReference type="SAM" id="Phobius"/>
    </source>
</evidence>
<keyword evidence="6 9" id="KW-0472">Membrane</keyword>
<dbReference type="GO" id="GO:0005886">
    <property type="term" value="C:plasma membrane"/>
    <property type="evidence" value="ECO:0007669"/>
    <property type="project" value="TreeGrafter"/>
</dbReference>
<keyword evidence="8" id="KW-0807">Transducer</keyword>
<reference evidence="11" key="1">
    <citation type="submission" date="2021-02" db="EMBL/GenBank/DDBJ databases">
        <authorList>
            <person name="Nowell W R."/>
        </authorList>
    </citation>
    <scope>NUCLEOTIDE SEQUENCE</scope>
</reference>
<accession>A0A813YH51</accession>
<sequence length="466" mass="53439">MNWSTSDKTNFPQFLGEPFTDVLSQHGNHHSHFSGFRFDSSTHTGNNGNSKLERHPLMMTTFISLYTLIFFFGISGNFLVVLVVCRNKTMQTVTNVFITNLAFSDILMCCLAVPFTPISAYVPSWHLGRVLCHIVPMSLGISVYVSTLTSLAIAVDRYFVIVHPFRSRMKLSVCILLIIVIWVVGISISLPLAIYMRLEKGKCEGYWPQHTSRRFFNFSSLILQYLIPFSVISFSYCKVWLTLTRRRLPGRTRIREEIEICRKKRTNRMLIAMVVIFVICWLPLNIVHMVSEFHREELNKNYKTLFLTSHVIAMSSTIYNPFLYAWLNDNFRKEFQQIVPWFFKLCVCCNTRRTIIVSEGEYCDRPSAFQLPQEITMATGLSTKKDDNSHGYNGKENGSAAFIPKKTTVKILDKGKQYKITSRKKSDPDSPLIHVSLPQSDSIPLLMTTSIPITTNDRKSISNTVV</sequence>
<dbReference type="PANTHER" id="PTHR24235:SF29">
    <property type="entry name" value="GH23382P"/>
    <property type="match status" value="1"/>
</dbReference>